<dbReference type="RefSeq" id="WP_280947575.1">
    <property type="nucleotide sequence ID" value="NZ_CP123764.1"/>
</dbReference>
<dbReference type="GO" id="GO:0004180">
    <property type="term" value="F:carboxypeptidase activity"/>
    <property type="evidence" value="ECO:0007669"/>
    <property type="project" value="UniProtKB-ARBA"/>
</dbReference>
<dbReference type="Pfam" id="PF20142">
    <property type="entry name" value="Scaffold"/>
    <property type="match status" value="1"/>
</dbReference>
<gene>
    <name evidence="9" type="ORF">Q4521_07750</name>
</gene>
<feature type="active site" description="Proton donor/acceptor" evidence="7">
    <location>
        <position position="463"/>
    </location>
</feature>
<accession>A0AAW7X4N4</accession>
<dbReference type="Gene3D" id="1.10.101.10">
    <property type="entry name" value="PGBD-like superfamily/PGBD"/>
    <property type="match status" value="1"/>
</dbReference>
<comment type="pathway">
    <text evidence="1 7">Cell wall biogenesis; peptidoglycan biosynthesis.</text>
</comment>
<protein>
    <submittedName>
        <fullName evidence="9">L,D-transpeptidase family protein</fullName>
    </submittedName>
</protein>
<feature type="active site" description="Nucleophile" evidence="7">
    <location>
        <position position="482"/>
    </location>
</feature>
<dbReference type="GO" id="GO:0016740">
    <property type="term" value="F:transferase activity"/>
    <property type="evidence" value="ECO:0007669"/>
    <property type="project" value="UniProtKB-KW"/>
</dbReference>
<evidence type="ECO:0000256" key="4">
    <source>
        <dbReference type="ARBA" id="ARBA00022960"/>
    </source>
</evidence>
<dbReference type="EMBL" id="JAUOPB010000005">
    <property type="protein sequence ID" value="MDO6422364.1"/>
    <property type="molecule type" value="Genomic_DNA"/>
</dbReference>
<feature type="domain" description="L,D-TPase catalytic" evidence="8">
    <location>
        <begin position="331"/>
        <end position="506"/>
    </location>
</feature>
<dbReference type="InterPro" id="IPR036365">
    <property type="entry name" value="PGBD-like_sf"/>
</dbReference>
<reference evidence="9" key="1">
    <citation type="submission" date="2023-07" db="EMBL/GenBank/DDBJ databases">
        <title>Genome content predicts the carbon catabolic preferences of heterotrophic bacteria.</title>
        <authorList>
            <person name="Gralka M."/>
        </authorList>
    </citation>
    <scope>NUCLEOTIDE SEQUENCE</scope>
    <source>
        <strain evidence="9">I3M17_2</strain>
    </source>
</reference>
<comment type="similarity">
    <text evidence="2">Belongs to the YkuD family.</text>
</comment>
<name>A0AAW7X4N4_9GAMM</name>
<dbReference type="Pfam" id="PF01471">
    <property type="entry name" value="PG_binding_1"/>
    <property type="match status" value="1"/>
</dbReference>
<dbReference type="PROSITE" id="PS52029">
    <property type="entry name" value="LD_TPASE"/>
    <property type="match status" value="1"/>
</dbReference>
<dbReference type="SUPFAM" id="SSF141523">
    <property type="entry name" value="L,D-transpeptidase catalytic domain-like"/>
    <property type="match status" value="1"/>
</dbReference>
<keyword evidence="6 7" id="KW-0961">Cell wall biogenesis/degradation</keyword>
<dbReference type="InterPro" id="IPR005490">
    <property type="entry name" value="LD_TPept_cat_dom"/>
</dbReference>
<dbReference type="InterPro" id="IPR045380">
    <property type="entry name" value="LD_TPept_scaffold_dom"/>
</dbReference>
<dbReference type="InterPro" id="IPR052905">
    <property type="entry name" value="LD-transpeptidase_YkuD-like"/>
</dbReference>
<dbReference type="Gene3D" id="2.40.440.10">
    <property type="entry name" value="L,D-transpeptidase catalytic domain-like"/>
    <property type="match status" value="1"/>
</dbReference>
<evidence type="ECO:0000313" key="10">
    <source>
        <dbReference type="Proteomes" id="UP001169760"/>
    </source>
</evidence>
<keyword evidence="5 7" id="KW-0573">Peptidoglycan synthesis</keyword>
<dbReference type="AlphaFoldDB" id="A0AAW7X4N4"/>
<evidence type="ECO:0000259" key="8">
    <source>
        <dbReference type="PROSITE" id="PS52029"/>
    </source>
</evidence>
<dbReference type="PANTHER" id="PTHR41533:SF2">
    <property type="entry name" value="BLR7131 PROTEIN"/>
    <property type="match status" value="1"/>
</dbReference>
<keyword evidence="4 7" id="KW-0133">Cell shape</keyword>
<evidence type="ECO:0000256" key="3">
    <source>
        <dbReference type="ARBA" id="ARBA00022679"/>
    </source>
</evidence>
<evidence type="ECO:0000256" key="6">
    <source>
        <dbReference type="ARBA" id="ARBA00023316"/>
    </source>
</evidence>
<dbReference type="Proteomes" id="UP001169760">
    <property type="component" value="Unassembled WGS sequence"/>
</dbReference>
<dbReference type="InterPro" id="IPR036366">
    <property type="entry name" value="PGBDSf"/>
</dbReference>
<keyword evidence="3" id="KW-0808">Transferase</keyword>
<evidence type="ECO:0000256" key="1">
    <source>
        <dbReference type="ARBA" id="ARBA00004752"/>
    </source>
</evidence>
<dbReference type="PANTHER" id="PTHR41533">
    <property type="entry name" value="L,D-TRANSPEPTIDASE HI_1667-RELATED"/>
    <property type="match status" value="1"/>
</dbReference>
<dbReference type="GO" id="GO:0008360">
    <property type="term" value="P:regulation of cell shape"/>
    <property type="evidence" value="ECO:0007669"/>
    <property type="project" value="UniProtKB-UniRule"/>
</dbReference>
<dbReference type="InterPro" id="IPR002477">
    <property type="entry name" value="Peptidoglycan-bd-like"/>
</dbReference>
<evidence type="ECO:0000256" key="2">
    <source>
        <dbReference type="ARBA" id="ARBA00005992"/>
    </source>
</evidence>
<evidence type="ECO:0000313" key="9">
    <source>
        <dbReference type="EMBL" id="MDO6422364.1"/>
    </source>
</evidence>
<dbReference type="InterPro" id="IPR038063">
    <property type="entry name" value="Transpep_catalytic_dom"/>
</dbReference>
<sequence>MYFKGSLFFTLSFFSHHRFSHYIHAFRRNLVAVICALVLAGDAFGSSALQGAAVNDSIRQRLEAWSAGYPAKISSAPIRNSALLNAYYEETGFAPLWLKDYGRAFNSAALELISVLQGVDKEGLLPADYHIAYLGQLITEPSEISSDAELVLTDAFLFLAQHILAGKVDPETLTNEWKPAKEVVDARALLTKVASNVPIADIVQSLRPRQPRYSRLVKTLAWLNSAQAPEWEPLALSPAIKKGMADTRLSPIAERLRFWGDLSESEETFTHYEGELIEAVTRFQRRHGLEPDGVVGKNTLLALNVSPVQRANDVVVNLERWRWLDQNMGDYFIVVNIANFDLRVYKSNELVMQKPVIVGRNYRKTPVFSDKIRFLVFNPTWTVPQKLAVQDKLPEIKKDISYLEKYGFTLYALGENTVVNPADVEWDKLHKRFPYRMVQAPGPLNALGQVKFMFPNAYDVYLHDTPSRELFSKTERAFSSGCIRVSDPIELASKLLEPNGMGIDQINEVLSSAKTTTVNLKTPVPVHIEYWTAWVDSSGKLQFRNDIYERDKPLFSALTLPIE</sequence>
<organism evidence="9 10">
    <name type="scientific">Saccharophagus degradans</name>
    <dbReference type="NCBI Taxonomy" id="86304"/>
    <lineage>
        <taxon>Bacteria</taxon>
        <taxon>Pseudomonadati</taxon>
        <taxon>Pseudomonadota</taxon>
        <taxon>Gammaproteobacteria</taxon>
        <taxon>Cellvibrionales</taxon>
        <taxon>Cellvibrionaceae</taxon>
        <taxon>Saccharophagus</taxon>
    </lineage>
</organism>
<dbReference type="CDD" id="cd16913">
    <property type="entry name" value="YkuD_like"/>
    <property type="match status" value="1"/>
</dbReference>
<evidence type="ECO:0000256" key="5">
    <source>
        <dbReference type="ARBA" id="ARBA00022984"/>
    </source>
</evidence>
<evidence type="ECO:0000256" key="7">
    <source>
        <dbReference type="PROSITE-ProRule" id="PRU01373"/>
    </source>
</evidence>
<dbReference type="Pfam" id="PF03734">
    <property type="entry name" value="YkuD"/>
    <property type="match status" value="1"/>
</dbReference>
<dbReference type="GO" id="GO:0009252">
    <property type="term" value="P:peptidoglycan biosynthetic process"/>
    <property type="evidence" value="ECO:0007669"/>
    <property type="project" value="UniProtKB-KW"/>
</dbReference>
<dbReference type="SUPFAM" id="SSF47090">
    <property type="entry name" value="PGBD-like"/>
    <property type="match status" value="1"/>
</dbReference>
<proteinExistence type="inferred from homology"/>
<comment type="caution">
    <text evidence="9">The sequence shown here is derived from an EMBL/GenBank/DDBJ whole genome shotgun (WGS) entry which is preliminary data.</text>
</comment>
<dbReference type="GO" id="GO:0071555">
    <property type="term" value="P:cell wall organization"/>
    <property type="evidence" value="ECO:0007669"/>
    <property type="project" value="UniProtKB-UniRule"/>
</dbReference>